<keyword evidence="1" id="KW-1133">Transmembrane helix</keyword>
<gene>
    <name evidence="2" type="ORF">J2S00_003283</name>
</gene>
<keyword evidence="3" id="KW-1185">Reference proteome</keyword>
<name>A0ABU0CVM7_9BACI</name>
<keyword evidence="1" id="KW-0472">Membrane</keyword>
<dbReference type="EMBL" id="JAUSUQ010000014">
    <property type="protein sequence ID" value="MDQ0340468.1"/>
    <property type="molecule type" value="Genomic_DNA"/>
</dbReference>
<evidence type="ECO:0000313" key="2">
    <source>
        <dbReference type="EMBL" id="MDQ0340468.1"/>
    </source>
</evidence>
<reference evidence="2 3" key="1">
    <citation type="submission" date="2023-07" db="EMBL/GenBank/DDBJ databases">
        <title>Genomic Encyclopedia of Type Strains, Phase IV (KMG-IV): sequencing the most valuable type-strain genomes for metagenomic binning, comparative biology and taxonomic classification.</title>
        <authorList>
            <person name="Goeker M."/>
        </authorList>
    </citation>
    <scope>NUCLEOTIDE SEQUENCE [LARGE SCALE GENOMIC DNA]</scope>
    <source>
        <strain evidence="2 3">DSM 17740</strain>
    </source>
</reference>
<sequence length="32" mass="3462">MELTIATAIIAAGMFVISLVNLVITLIDKMKK</sequence>
<organism evidence="2 3">
    <name type="scientific">Caldalkalibacillus uzonensis</name>
    <dbReference type="NCBI Taxonomy" id="353224"/>
    <lineage>
        <taxon>Bacteria</taxon>
        <taxon>Bacillati</taxon>
        <taxon>Bacillota</taxon>
        <taxon>Bacilli</taxon>
        <taxon>Bacillales</taxon>
        <taxon>Bacillaceae</taxon>
        <taxon>Caldalkalibacillus</taxon>
    </lineage>
</organism>
<comment type="caution">
    <text evidence="2">The sequence shown here is derived from an EMBL/GenBank/DDBJ whole genome shotgun (WGS) entry which is preliminary data.</text>
</comment>
<feature type="transmembrane region" description="Helical" evidence="1">
    <location>
        <begin position="6"/>
        <end position="27"/>
    </location>
</feature>
<protein>
    <recommendedName>
        <fullName evidence="4">Holin-like toxin</fullName>
    </recommendedName>
</protein>
<evidence type="ECO:0000256" key="1">
    <source>
        <dbReference type="SAM" id="Phobius"/>
    </source>
</evidence>
<evidence type="ECO:0000313" key="3">
    <source>
        <dbReference type="Proteomes" id="UP001232445"/>
    </source>
</evidence>
<evidence type="ECO:0008006" key="4">
    <source>
        <dbReference type="Google" id="ProtNLM"/>
    </source>
</evidence>
<keyword evidence="1" id="KW-0812">Transmembrane</keyword>
<proteinExistence type="predicted"/>
<accession>A0ABU0CVM7</accession>
<dbReference type="Proteomes" id="UP001232445">
    <property type="component" value="Unassembled WGS sequence"/>
</dbReference>